<gene>
    <name evidence="3" type="ORF">QU605_12375</name>
</gene>
<dbReference type="InterPro" id="IPR006016">
    <property type="entry name" value="UspA"/>
</dbReference>
<protein>
    <submittedName>
        <fullName evidence="3">Universal stress protein</fullName>
    </submittedName>
</protein>
<dbReference type="PANTHER" id="PTHR46268:SF6">
    <property type="entry name" value="UNIVERSAL STRESS PROTEIN UP12"/>
    <property type="match status" value="1"/>
</dbReference>
<dbReference type="SUPFAM" id="SSF52402">
    <property type="entry name" value="Adenine nucleotide alpha hydrolases-like"/>
    <property type="match status" value="2"/>
</dbReference>
<proteinExistence type="inferred from homology"/>
<dbReference type="InterPro" id="IPR014729">
    <property type="entry name" value="Rossmann-like_a/b/a_fold"/>
</dbReference>
<accession>A0ABT7WHD4</accession>
<comment type="caution">
    <text evidence="3">The sequence shown here is derived from an EMBL/GenBank/DDBJ whole genome shotgun (WGS) entry which is preliminary data.</text>
</comment>
<evidence type="ECO:0000313" key="4">
    <source>
        <dbReference type="Proteomes" id="UP001174839"/>
    </source>
</evidence>
<dbReference type="EMBL" id="JAUDUY010000007">
    <property type="protein sequence ID" value="MDM9632273.1"/>
    <property type="molecule type" value="Genomic_DNA"/>
</dbReference>
<dbReference type="Gene3D" id="3.40.50.620">
    <property type="entry name" value="HUPs"/>
    <property type="match status" value="2"/>
</dbReference>
<dbReference type="CDD" id="cd00293">
    <property type="entry name" value="USP-like"/>
    <property type="match status" value="1"/>
</dbReference>
<dbReference type="PANTHER" id="PTHR46268">
    <property type="entry name" value="STRESS RESPONSE PROTEIN NHAX"/>
    <property type="match status" value="1"/>
</dbReference>
<evidence type="ECO:0000259" key="2">
    <source>
        <dbReference type="Pfam" id="PF00582"/>
    </source>
</evidence>
<dbReference type="RefSeq" id="WP_289725638.1">
    <property type="nucleotide sequence ID" value="NZ_JAUDUY010000007.1"/>
</dbReference>
<comment type="similarity">
    <text evidence="1">Belongs to the universal stress protein A family.</text>
</comment>
<dbReference type="PRINTS" id="PR01438">
    <property type="entry name" value="UNVRSLSTRESS"/>
</dbReference>
<dbReference type="Pfam" id="PF00582">
    <property type="entry name" value="Usp"/>
    <property type="match status" value="1"/>
</dbReference>
<evidence type="ECO:0000313" key="3">
    <source>
        <dbReference type="EMBL" id="MDM9632273.1"/>
    </source>
</evidence>
<feature type="domain" description="UspA" evidence="2">
    <location>
        <begin position="1"/>
        <end position="146"/>
    </location>
</feature>
<evidence type="ECO:0000256" key="1">
    <source>
        <dbReference type="ARBA" id="ARBA00008791"/>
    </source>
</evidence>
<keyword evidence="4" id="KW-1185">Reference proteome</keyword>
<name>A0ABT7WHD4_9FLAO</name>
<organism evidence="3 4">
    <name type="scientific">Robiginitalea aurantiaca</name>
    <dbReference type="NCBI Taxonomy" id="3056915"/>
    <lineage>
        <taxon>Bacteria</taxon>
        <taxon>Pseudomonadati</taxon>
        <taxon>Bacteroidota</taxon>
        <taxon>Flavobacteriia</taxon>
        <taxon>Flavobacteriales</taxon>
        <taxon>Flavobacteriaceae</taxon>
        <taxon>Robiginitalea</taxon>
    </lineage>
</organism>
<sequence length="282" mass="32251">MKTILIPTDFSQNAWNALFTALKLFRNEDCRFLLLNTYEPNLINVLGDQGEKRLGLIYESLEAESREKMKNVLNELTTYSLRPGNEFKTRCAPGDLVSEVKKLVKKGRIDMIVMGTKGASGADRVFMGSNAVRILKHISNRPILAVPEGYNFQALKTVLLPTDFMHYYESFELQPLLDLMEPWEAEVRVAYAAKEFKLNSTQESNKKLLQTRLKSENSRFVEIPLETSVSDSIRQYGSAIEADMIALMQHRHSFLEAVTKEKVVKRIAFDTEIPLFILPKRL</sequence>
<dbReference type="Proteomes" id="UP001174839">
    <property type="component" value="Unassembled WGS sequence"/>
</dbReference>
<dbReference type="InterPro" id="IPR006015">
    <property type="entry name" value="Universal_stress_UspA"/>
</dbReference>
<reference evidence="3" key="1">
    <citation type="submission" date="2023-06" db="EMBL/GenBank/DDBJ databases">
        <title>Robiginitalea aurantiacus sp. nov. and Algoriphagus sediminis sp. nov., isolated from coastal sediment.</title>
        <authorList>
            <person name="Zhou Z.Y."/>
            <person name="An J."/>
            <person name="Jia Y.W."/>
            <person name="Du Z.J."/>
        </authorList>
    </citation>
    <scope>NUCLEOTIDE SEQUENCE</scope>
    <source>
        <strain evidence="3">M39</strain>
    </source>
</reference>